<dbReference type="InterPro" id="IPR040198">
    <property type="entry name" value="Fido_containing"/>
</dbReference>
<evidence type="ECO:0000313" key="2">
    <source>
        <dbReference type="EMBL" id="RAJ92933.1"/>
    </source>
</evidence>
<comment type="caution">
    <text evidence="2">The sequence shown here is derived from an EMBL/GenBank/DDBJ whole genome shotgun (WGS) entry which is preliminary data.</text>
</comment>
<dbReference type="InterPro" id="IPR003812">
    <property type="entry name" value="Fido"/>
</dbReference>
<dbReference type="Pfam" id="PF02661">
    <property type="entry name" value="Fic"/>
    <property type="match status" value="1"/>
</dbReference>
<name>A0A327WLN4_9GAMM</name>
<feature type="domain" description="Fido" evidence="1">
    <location>
        <begin position="238"/>
        <end position="390"/>
    </location>
</feature>
<dbReference type="AlphaFoldDB" id="A0A327WLN4"/>
<accession>A0A327WLN4</accession>
<dbReference type="Proteomes" id="UP000287865">
    <property type="component" value="Unassembled WGS sequence"/>
</dbReference>
<evidence type="ECO:0000313" key="3">
    <source>
        <dbReference type="EMBL" id="RUO18328.1"/>
    </source>
</evidence>
<keyword evidence="5" id="KW-1185">Reference proteome</keyword>
<evidence type="ECO:0000259" key="1">
    <source>
        <dbReference type="PROSITE" id="PS51459"/>
    </source>
</evidence>
<reference evidence="2 4" key="2">
    <citation type="submission" date="2018-06" db="EMBL/GenBank/DDBJ databases">
        <title>Genomic Encyclopedia of Type Strains, Phase III (KMG-III): the genomes of soil and plant-associated and newly described type strains.</title>
        <authorList>
            <person name="Whitman W."/>
        </authorList>
    </citation>
    <scope>NUCLEOTIDE SEQUENCE [LARGE SCALE GENOMIC DNA]</scope>
    <source>
        <strain evidence="2 4">CGMCC 1.15366</strain>
    </source>
</reference>
<gene>
    <name evidence="2" type="ORF">B0I24_1237</name>
    <name evidence="3" type="ORF">CWE07_14035</name>
</gene>
<dbReference type="OrthoDB" id="9807853at2"/>
<dbReference type="EMBL" id="PIPK01000021">
    <property type="protein sequence ID" value="RUO18328.1"/>
    <property type="molecule type" value="Genomic_DNA"/>
</dbReference>
<dbReference type="RefSeq" id="WP_111570559.1">
    <property type="nucleotide sequence ID" value="NZ_PIPK01000021.1"/>
</dbReference>
<dbReference type="PANTHER" id="PTHR13504">
    <property type="entry name" value="FIDO DOMAIN-CONTAINING PROTEIN DDB_G0283145"/>
    <property type="match status" value="1"/>
</dbReference>
<sequence>MKPVGYAYLNLHYDLRLPKLGVEVYQHPNAEKEQLIQYGGSKRRVIPGHLKYDDNPYSQMHAAIKNQGIRLHFFAAIYKKINVTEFTAFILDKPTSQYNRVLWFLYEWLTGQKLDIPDLKSSNYIKLFEDKFYYTLGNGHKDKRTRVINNALGTPEFCPTIRKTADISQLDKADVYKTAFAKMQRIGELLSVDVIGRSVNYLYTKETKSSTEIEREEPNRQRMQRFLNAIKNVGLYELNKHSLINVQNQIVDEKFKATDYRESEIYVGTTIQRFGNRDEDVHYVGAKQEHIASMMNGLFKLHENLMIDGSVPPLFHATLISFGEVYIHPFDDGNGRIHRYLIHDVMKHREPEHKFIIPISAAILKNQQKYDQVLETISVPIMAMLDYEFDNSNRIVINNDIDYMYRFPDYTEHVKFVYEMMDTAISDDLLKEVCLLTVFDCLKKFINENVDLPNNKIDRVLSIIIQNGGEVSKRKRKQLEALVDGKVLKELEGVATRLIEEIKDKFEIDVVAVMNEEI</sequence>
<dbReference type="PROSITE" id="PS51459">
    <property type="entry name" value="FIDO"/>
    <property type="match status" value="1"/>
</dbReference>
<dbReference type="SUPFAM" id="SSF140931">
    <property type="entry name" value="Fic-like"/>
    <property type="match status" value="1"/>
</dbReference>
<dbReference type="InterPro" id="IPR036597">
    <property type="entry name" value="Fido-like_dom_sf"/>
</dbReference>
<evidence type="ECO:0000313" key="5">
    <source>
        <dbReference type="Proteomes" id="UP000287865"/>
    </source>
</evidence>
<evidence type="ECO:0000313" key="4">
    <source>
        <dbReference type="Proteomes" id="UP000249203"/>
    </source>
</evidence>
<dbReference type="EMBL" id="QLMD01000023">
    <property type="protein sequence ID" value="RAJ92933.1"/>
    <property type="molecule type" value="Genomic_DNA"/>
</dbReference>
<organism evidence="2 4">
    <name type="scientific">Aliidiomarina maris</name>
    <dbReference type="NCBI Taxonomy" id="531312"/>
    <lineage>
        <taxon>Bacteria</taxon>
        <taxon>Pseudomonadati</taxon>
        <taxon>Pseudomonadota</taxon>
        <taxon>Gammaproteobacteria</taxon>
        <taxon>Alteromonadales</taxon>
        <taxon>Idiomarinaceae</taxon>
        <taxon>Aliidiomarina</taxon>
    </lineage>
</organism>
<dbReference type="Proteomes" id="UP000249203">
    <property type="component" value="Unassembled WGS sequence"/>
</dbReference>
<reference evidence="3 5" key="1">
    <citation type="journal article" date="2018" name="Front. Microbiol.">
        <title>Genome-Based Analysis Reveals the Taxonomy and Diversity of the Family Idiomarinaceae.</title>
        <authorList>
            <person name="Liu Y."/>
            <person name="Lai Q."/>
            <person name="Shao Z."/>
        </authorList>
    </citation>
    <scope>NUCLEOTIDE SEQUENCE [LARGE SCALE GENOMIC DNA]</scope>
    <source>
        <strain evidence="3 5">CF12-14</strain>
    </source>
</reference>
<dbReference type="Gene3D" id="1.10.3290.10">
    <property type="entry name" value="Fido-like domain"/>
    <property type="match status" value="1"/>
</dbReference>
<protein>
    <submittedName>
        <fullName evidence="2">Fic/DOC family protein</fullName>
    </submittedName>
</protein>
<proteinExistence type="predicted"/>
<dbReference type="PANTHER" id="PTHR13504:SF38">
    <property type="entry name" value="FIDO DOMAIN-CONTAINING PROTEIN"/>
    <property type="match status" value="1"/>
</dbReference>